<comment type="subcellular location">
    <subcellularLocation>
        <location evidence="1">Cell membrane</location>
        <topology evidence="1">Multi-pass membrane protein</topology>
    </subcellularLocation>
</comment>
<dbReference type="InterPro" id="IPR032808">
    <property type="entry name" value="DoxX"/>
</dbReference>
<evidence type="ECO:0000256" key="3">
    <source>
        <dbReference type="ARBA" id="ARBA00022475"/>
    </source>
</evidence>
<evidence type="ECO:0000313" key="8">
    <source>
        <dbReference type="EMBL" id="NYG55390.1"/>
    </source>
</evidence>
<name>A0A7Y9RS63_9ACTN</name>
<evidence type="ECO:0000256" key="5">
    <source>
        <dbReference type="ARBA" id="ARBA00022989"/>
    </source>
</evidence>
<sequence length="176" mass="18435">MTVVRTAARPLLASMFVVGGVHALRNSAQLAPAAAPVTQKLEATVGKAAPQVPVPHEPQQWVRLNGVLQLGAGLALATGRAPRLSSLLLAGSTVFTTAAGHRFWEETDPAAKGDQQVHFFKNVSMLGGLLISAVDTEGRPGVAWRARRAAKDARREAGHLATATRREAKLAAAKVG</sequence>
<evidence type="ECO:0000313" key="9">
    <source>
        <dbReference type="Proteomes" id="UP000544110"/>
    </source>
</evidence>
<accession>A0A7Y9RS63</accession>
<dbReference type="InterPro" id="IPR051907">
    <property type="entry name" value="DoxX-like_oxidoreductase"/>
</dbReference>
<keyword evidence="3" id="KW-1003">Cell membrane</keyword>
<dbReference type="PANTHER" id="PTHR33452">
    <property type="entry name" value="OXIDOREDUCTASE CATD-RELATED"/>
    <property type="match status" value="1"/>
</dbReference>
<dbReference type="RefSeq" id="WP_179517844.1">
    <property type="nucleotide sequence ID" value="NZ_JACCAC010000001.1"/>
</dbReference>
<proteinExistence type="inferred from homology"/>
<comment type="similarity">
    <text evidence="2">Belongs to the DoxX family.</text>
</comment>
<evidence type="ECO:0000256" key="6">
    <source>
        <dbReference type="ARBA" id="ARBA00023136"/>
    </source>
</evidence>
<dbReference type="PANTHER" id="PTHR33452:SF1">
    <property type="entry name" value="INNER MEMBRANE PROTEIN YPHA-RELATED"/>
    <property type="match status" value="1"/>
</dbReference>
<evidence type="ECO:0000256" key="2">
    <source>
        <dbReference type="ARBA" id="ARBA00006679"/>
    </source>
</evidence>
<reference evidence="8 9" key="1">
    <citation type="submission" date="2020-07" db="EMBL/GenBank/DDBJ databases">
        <title>Sequencing the genomes of 1000 actinobacteria strains.</title>
        <authorList>
            <person name="Klenk H.-P."/>
        </authorList>
    </citation>
    <scope>NUCLEOTIDE SEQUENCE [LARGE SCALE GENOMIC DNA]</scope>
    <source>
        <strain evidence="8 9">DSM 24552</strain>
    </source>
</reference>
<feature type="signal peptide" evidence="7">
    <location>
        <begin position="1"/>
        <end position="23"/>
    </location>
</feature>
<keyword evidence="7" id="KW-0732">Signal</keyword>
<dbReference type="GO" id="GO:0005886">
    <property type="term" value="C:plasma membrane"/>
    <property type="evidence" value="ECO:0007669"/>
    <property type="project" value="UniProtKB-SubCell"/>
</dbReference>
<keyword evidence="5" id="KW-1133">Transmembrane helix</keyword>
<comment type="caution">
    <text evidence="8">The sequence shown here is derived from an EMBL/GenBank/DDBJ whole genome shotgun (WGS) entry which is preliminary data.</text>
</comment>
<evidence type="ECO:0000256" key="7">
    <source>
        <dbReference type="SAM" id="SignalP"/>
    </source>
</evidence>
<organism evidence="8 9">
    <name type="scientific">Nocardioides perillae</name>
    <dbReference type="NCBI Taxonomy" id="1119534"/>
    <lineage>
        <taxon>Bacteria</taxon>
        <taxon>Bacillati</taxon>
        <taxon>Actinomycetota</taxon>
        <taxon>Actinomycetes</taxon>
        <taxon>Propionibacteriales</taxon>
        <taxon>Nocardioidaceae</taxon>
        <taxon>Nocardioides</taxon>
    </lineage>
</organism>
<dbReference type="EMBL" id="JACCAC010000001">
    <property type="protein sequence ID" value="NYG55390.1"/>
    <property type="molecule type" value="Genomic_DNA"/>
</dbReference>
<evidence type="ECO:0000256" key="4">
    <source>
        <dbReference type="ARBA" id="ARBA00022692"/>
    </source>
</evidence>
<gene>
    <name evidence="8" type="ORF">BJ989_001694</name>
</gene>
<keyword evidence="4" id="KW-0812">Transmembrane</keyword>
<dbReference type="AlphaFoldDB" id="A0A7Y9RS63"/>
<dbReference type="Pfam" id="PF07681">
    <property type="entry name" value="DoxX"/>
    <property type="match status" value="1"/>
</dbReference>
<dbReference type="Proteomes" id="UP000544110">
    <property type="component" value="Unassembled WGS sequence"/>
</dbReference>
<keyword evidence="6" id="KW-0472">Membrane</keyword>
<keyword evidence="9" id="KW-1185">Reference proteome</keyword>
<feature type="chain" id="PRO_5038459730" evidence="7">
    <location>
        <begin position="24"/>
        <end position="176"/>
    </location>
</feature>
<protein>
    <submittedName>
        <fullName evidence="8">Putative membrane protein YphA (DoxX/SURF4 family)</fullName>
    </submittedName>
</protein>
<evidence type="ECO:0000256" key="1">
    <source>
        <dbReference type="ARBA" id="ARBA00004651"/>
    </source>
</evidence>